<dbReference type="RefSeq" id="WP_223983170.1">
    <property type="nucleotide sequence ID" value="NZ_CAJZAG010000002.1"/>
</dbReference>
<evidence type="ECO:0000256" key="1">
    <source>
        <dbReference type="ARBA" id="ARBA00022801"/>
    </source>
</evidence>
<feature type="domain" description="Alpha/beta hydrolase fold-3" evidence="2">
    <location>
        <begin position="42"/>
        <end position="247"/>
    </location>
</feature>
<reference evidence="3 4" key="1">
    <citation type="submission" date="2021-08" db="EMBL/GenBank/DDBJ databases">
        <authorList>
            <person name="Peeters C."/>
        </authorList>
    </citation>
    <scope>NUCLEOTIDE SEQUENCE [LARGE SCALE GENOMIC DNA]</scope>
    <source>
        <strain evidence="3 4">LMG 32289</strain>
    </source>
</reference>
<dbReference type="PANTHER" id="PTHR48081">
    <property type="entry name" value="AB HYDROLASE SUPERFAMILY PROTEIN C4A8.06C"/>
    <property type="match status" value="1"/>
</dbReference>
<dbReference type="EC" id="3.1.1.1" evidence="3"/>
<dbReference type="EMBL" id="CAJZAG010000002">
    <property type="protein sequence ID" value="CAG9166789.1"/>
    <property type="molecule type" value="Genomic_DNA"/>
</dbReference>
<dbReference type="InterPro" id="IPR050300">
    <property type="entry name" value="GDXG_lipolytic_enzyme"/>
</dbReference>
<name>A0ABM8WHB5_9BURK</name>
<dbReference type="InterPro" id="IPR013094">
    <property type="entry name" value="AB_hydrolase_3"/>
</dbReference>
<evidence type="ECO:0000313" key="3">
    <source>
        <dbReference type="EMBL" id="CAG9166789.1"/>
    </source>
</evidence>
<keyword evidence="4" id="KW-1185">Reference proteome</keyword>
<dbReference type="InterPro" id="IPR029058">
    <property type="entry name" value="AB_hydrolase_fold"/>
</dbReference>
<dbReference type="Gene3D" id="3.40.50.1820">
    <property type="entry name" value="alpha/beta hydrolase"/>
    <property type="match status" value="1"/>
</dbReference>
<dbReference type="PANTHER" id="PTHR48081:SF8">
    <property type="entry name" value="ALPHA_BETA HYDROLASE FOLD-3 DOMAIN-CONTAINING PROTEIN-RELATED"/>
    <property type="match status" value="1"/>
</dbReference>
<gene>
    <name evidence="3" type="primary">nlhH_2</name>
    <name evidence="3" type="ORF">LMG32289_01184</name>
</gene>
<evidence type="ECO:0000313" key="4">
    <source>
        <dbReference type="Proteomes" id="UP000706525"/>
    </source>
</evidence>
<keyword evidence="1 3" id="KW-0378">Hydrolase</keyword>
<protein>
    <submittedName>
        <fullName evidence="3">Carboxylesterase NlhH</fullName>
        <ecNumber evidence="3">3.1.1.1</ecNumber>
    </submittedName>
</protein>
<dbReference type="Proteomes" id="UP000706525">
    <property type="component" value="Unassembled WGS sequence"/>
</dbReference>
<dbReference type="GO" id="GO:0106435">
    <property type="term" value="F:carboxylesterase activity"/>
    <property type="evidence" value="ECO:0007669"/>
    <property type="project" value="UniProtKB-EC"/>
</dbReference>
<dbReference type="Pfam" id="PF07859">
    <property type="entry name" value="Abhydrolase_3"/>
    <property type="match status" value="1"/>
</dbReference>
<organism evidence="3 4">
    <name type="scientific">Cupriavidus pampae</name>
    <dbReference type="NCBI Taxonomy" id="659251"/>
    <lineage>
        <taxon>Bacteria</taxon>
        <taxon>Pseudomonadati</taxon>
        <taxon>Pseudomonadota</taxon>
        <taxon>Betaproteobacteria</taxon>
        <taxon>Burkholderiales</taxon>
        <taxon>Burkholderiaceae</taxon>
        <taxon>Cupriavidus</taxon>
    </lineage>
</organism>
<proteinExistence type="predicted"/>
<sequence>MPGHTADIVPVEVEEVTIEGHAQRIPLRVYAPRADGTTRPIVVYLHGGGFLHGDLAWGDGAARAIAAATPAVVISVGYSLPPAYPFPAPLEDGYLACRWARSHARRLHADADCIGVAGHDAGGNLAAGLGAMARDRKEIPLRAQALLAPLLDPSLTRVSHLVECPVGEMTVTACAHGYRAYLPGFRQLMHPYAAPLESRRLAGLPPTLIISAALDLLHLEAEAYAGALIAAGVPTHMLRIPDVSHGSLATNARALAEVSAFFAQQLSPRARPKKQTAAVSLSPAPRD</sequence>
<comment type="caution">
    <text evidence="3">The sequence shown here is derived from an EMBL/GenBank/DDBJ whole genome shotgun (WGS) entry which is preliminary data.</text>
</comment>
<dbReference type="SUPFAM" id="SSF53474">
    <property type="entry name" value="alpha/beta-Hydrolases"/>
    <property type="match status" value="1"/>
</dbReference>
<evidence type="ECO:0000259" key="2">
    <source>
        <dbReference type="Pfam" id="PF07859"/>
    </source>
</evidence>
<accession>A0ABM8WHB5</accession>